<feature type="transmembrane region" description="Helical" evidence="13">
    <location>
        <begin position="381"/>
        <end position="397"/>
    </location>
</feature>
<evidence type="ECO:0000256" key="9">
    <source>
        <dbReference type="ARBA" id="ARBA00022840"/>
    </source>
</evidence>
<dbReference type="InterPro" id="IPR036890">
    <property type="entry name" value="HATPase_C_sf"/>
</dbReference>
<dbReference type="InterPro" id="IPR036097">
    <property type="entry name" value="HisK_dim/P_sf"/>
</dbReference>
<name>A0A6N2UGV2_9FIRM</name>
<gene>
    <name evidence="15" type="primary">kdpD_1</name>
    <name evidence="15" type="ORF">AULFYP135_01929</name>
</gene>
<dbReference type="GO" id="GO:0042802">
    <property type="term" value="F:identical protein binding"/>
    <property type="evidence" value="ECO:0007669"/>
    <property type="project" value="UniProtKB-ARBA"/>
</dbReference>
<dbReference type="Pfam" id="PF02518">
    <property type="entry name" value="HATPase_c"/>
    <property type="match status" value="1"/>
</dbReference>
<dbReference type="PANTHER" id="PTHR45569">
    <property type="entry name" value="SENSOR PROTEIN KDPD"/>
    <property type="match status" value="1"/>
</dbReference>
<dbReference type="Gene3D" id="1.10.287.130">
    <property type="match status" value="1"/>
</dbReference>
<dbReference type="Pfam" id="PF02702">
    <property type="entry name" value="KdpD"/>
    <property type="match status" value="1"/>
</dbReference>
<keyword evidence="9" id="KW-0067">ATP-binding</keyword>
<dbReference type="Gene3D" id="3.40.50.620">
    <property type="entry name" value="HUPs"/>
    <property type="match status" value="1"/>
</dbReference>
<evidence type="ECO:0000256" key="5">
    <source>
        <dbReference type="ARBA" id="ARBA00022679"/>
    </source>
</evidence>
<dbReference type="InterPro" id="IPR025201">
    <property type="entry name" value="KdpD_TM"/>
</dbReference>
<dbReference type="SMART" id="SM00388">
    <property type="entry name" value="HisKA"/>
    <property type="match status" value="1"/>
</dbReference>
<keyword evidence="6 13" id="KW-0812">Transmembrane</keyword>
<evidence type="ECO:0000256" key="7">
    <source>
        <dbReference type="ARBA" id="ARBA00022741"/>
    </source>
</evidence>
<keyword evidence="10 13" id="KW-1133">Transmembrane helix</keyword>
<reference evidence="15" key="1">
    <citation type="submission" date="2019-11" db="EMBL/GenBank/DDBJ databases">
        <authorList>
            <person name="Feng L."/>
        </authorList>
    </citation>
    <scope>NUCLEOTIDE SEQUENCE</scope>
    <source>
        <strain evidence="15">AundefinedLFYP135</strain>
    </source>
</reference>
<dbReference type="InterPro" id="IPR003852">
    <property type="entry name" value="Sig_transdc_His_kinase_KdpD_N"/>
</dbReference>
<comment type="subcellular location">
    <subcellularLocation>
        <location evidence="2">Membrane</location>
        <topology evidence="2">Multi-pass membrane protein</topology>
    </subcellularLocation>
</comment>
<feature type="domain" description="Histidine kinase" evidence="14">
    <location>
        <begin position="633"/>
        <end position="850"/>
    </location>
</feature>
<keyword evidence="5 15" id="KW-0808">Transferase</keyword>
<dbReference type="CDD" id="cd01987">
    <property type="entry name" value="USP_KdpD-like"/>
    <property type="match status" value="1"/>
</dbReference>
<dbReference type="SUPFAM" id="SSF55874">
    <property type="entry name" value="ATPase domain of HSP90 chaperone/DNA topoisomerase II/histidine kinase"/>
    <property type="match status" value="1"/>
</dbReference>
<keyword evidence="12 13" id="KW-0472">Membrane</keyword>
<evidence type="ECO:0000256" key="6">
    <source>
        <dbReference type="ARBA" id="ARBA00022692"/>
    </source>
</evidence>
<dbReference type="EC" id="2.7.13.3" evidence="3"/>
<comment type="catalytic activity">
    <reaction evidence="1">
        <text>ATP + protein L-histidine = ADP + protein N-phospho-L-histidine.</text>
        <dbReference type="EC" id="2.7.13.3"/>
    </reaction>
</comment>
<feature type="transmembrane region" description="Helical" evidence="13">
    <location>
        <begin position="431"/>
        <end position="450"/>
    </location>
</feature>
<dbReference type="AlphaFoldDB" id="A0A6N2UGV2"/>
<feature type="transmembrane region" description="Helical" evidence="13">
    <location>
        <begin position="356"/>
        <end position="375"/>
    </location>
</feature>
<dbReference type="Gene3D" id="1.20.120.620">
    <property type="entry name" value="Backbone structure of the membrane domain of e. Coli histidine kinase receptor kdpd"/>
    <property type="match status" value="1"/>
</dbReference>
<protein>
    <recommendedName>
        <fullName evidence="3">histidine kinase</fullName>
        <ecNumber evidence="3">2.7.13.3</ecNumber>
    </recommendedName>
</protein>
<evidence type="ECO:0000256" key="10">
    <source>
        <dbReference type="ARBA" id="ARBA00022989"/>
    </source>
</evidence>
<sequence>MGPKTANGRLTLYFSYVDGAGKTSAMLQALREECLRGVDGVVGMVDPKSPAKTLALLEGLEQIPPIHPGEFDLDAALRRKPQLLALDDLAHPNQGSRHRRRYQDVEELLKAGIDVYTTANVGEIESLSDLVQSVTGKPAEYRLPDRMFDRADRVELIDPEPQTLADRFPPWGAPPVAQLDALRQMALRRAADRLSRRSSGRGKVPYGGEHILICLSGAPSNAKVIRTAARMADAFHSEFTALYVESPTAQDMDEKSLGRLRENIRLAEDSGAQIATVYGDDLALQISEYAKAGGVTKVVIGRSGGRRTLVHPQRNLADQLMELSPNLDVYIIPDSQPTVPPHRAAREKFRVSLPDLFKTAAVVAFCSMVGLFFHGAGLGDANIITVYILGVLITSLLTSGRMYGGLASLVSVVLFNYLFTQPRFTFRAYDAGYPVTFLIMFAASFITSTLTMRVKDQTRMAVQKAYRTQVLLETSQKLQQAEGAGEIFSAIAGQLVKLLDCTVLLYPVDKAGELCAPIAYPAPGQEDDPAYQAEQEQKAAQWVYQNNKHAGATTNTFPDARCLYLAVRGRKKALAVAAIAVGPHGLGAFEKSLLIAMLGECGLALEKNALDEAKQEVEIKASQEALRANLLRSISHDLRTPLTSISGNAGVLMGNSSVLDEEKKQQLYTDIYDDSIWLINLVENLLSVTRIENGTVSLSMAPELLEDLVGEALSHLSRRAQDHEIASRLEEGLLLVDCDARLIIQVLVNLVDNAMKYTPPGSHIEISAREEGAMIRVEVADDGPGIPDEAKTKLFEMFYTAGNHRGDGRRGLGLGLSLCQSIVMAHGGSIEVRDNQPHGAVFSFTLPATKMPELSKANGEVL</sequence>
<dbReference type="Gene3D" id="3.40.50.300">
    <property type="entry name" value="P-loop containing nucleotide triphosphate hydrolases"/>
    <property type="match status" value="1"/>
</dbReference>
<evidence type="ECO:0000256" key="12">
    <source>
        <dbReference type="ARBA" id="ARBA00023136"/>
    </source>
</evidence>
<dbReference type="InterPro" id="IPR038318">
    <property type="entry name" value="KdpD_sf"/>
</dbReference>
<keyword evidence="4" id="KW-0597">Phosphoprotein</keyword>
<dbReference type="FunFam" id="3.30.565.10:FF:000042">
    <property type="entry name" value="Two-component sensor histidine kinase KdpD"/>
    <property type="match status" value="1"/>
</dbReference>
<dbReference type="InterPro" id="IPR003594">
    <property type="entry name" value="HATPase_dom"/>
</dbReference>
<evidence type="ECO:0000256" key="11">
    <source>
        <dbReference type="ARBA" id="ARBA00023012"/>
    </source>
</evidence>
<dbReference type="SMART" id="SM00387">
    <property type="entry name" value="HATPase_c"/>
    <property type="match status" value="1"/>
</dbReference>
<evidence type="ECO:0000256" key="13">
    <source>
        <dbReference type="SAM" id="Phobius"/>
    </source>
</evidence>
<evidence type="ECO:0000256" key="8">
    <source>
        <dbReference type="ARBA" id="ARBA00022777"/>
    </source>
</evidence>
<dbReference type="InterPro" id="IPR004358">
    <property type="entry name" value="Sig_transdc_His_kin-like_C"/>
</dbReference>
<dbReference type="InterPro" id="IPR014729">
    <property type="entry name" value="Rossmann-like_a/b/a_fold"/>
</dbReference>
<organism evidence="15">
    <name type="scientific">uncultured Anaerotruncus sp</name>
    <dbReference type="NCBI Taxonomy" id="905011"/>
    <lineage>
        <taxon>Bacteria</taxon>
        <taxon>Bacillati</taxon>
        <taxon>Bacillota</taxon>
        <taxon>Clostridia</taxon>
        <taxon>Eubacteriales</taxon>
        <taxon>Oscillospiraceae</taxon>
        <taxon>Anaerotruncus</taxon>
        <taxon>environmental samples</taxon>
    </lineage>
</organism>
<evidence type="ECO:0000256" key="3">
    <source>
        <dbReference type="ARBA" id="ARBA00012438"/>
    </source>
</evidence>
<feature type="transmembrane region" description="Helical" evidence="13">
    <location>
        <begin position="402"/>
        <end position="419"/>
    </location>
</feature>
<keyword evidence="8" id="KW-0418">Kinase</keyword>
<dbReference type="InterPro" id="IPR003661">
    <property type="entry name" value="HisK_dim/P_dom"/>
</dbReference>
<evidence type="ECO:0000256" key="4">
    <source>
        <dbReference type="ARBA" id="ARBA00022553"/>
    </source>
</evidence>
<dbReference type="InterPro" id="IPR005467">
    <property type="entry name" value="His_kinase_dom"/>
</dbReference>
<dbReference type="Gene3D" id="3.30.450.40">
    <property type="match status" value="1"/>
</dbReference>
<dbReference type="InterPro" id="IPR029016">
    <property type="entry name" value="GAF-like_dom_sf"/>
</dbReference>
<evidence type="ECO:0000256" key="1">
    <source>
        <dbReference type="ARBA" id="ARBA00000085"/>
    </source>
</evidence>
<dbReference type="CDD" id="cd00075">
    <property type="entry name" value="HATPase"/>
    <property type="match status" value="1"/>
</dbReference>
<evidence type="ECO:0000259" key="14">
    <source>
        <dbReference type="PROSITE" id="PS50109"/>
    </source>
</evidence>
<dbReference type="Gene3D" id="3.30.565.10">
    <property type="entry name" value="Histidine kinase-like ATPase, C-terminal domain"/>
    <property type="match status" value="1"/>
</dbReference>
<dbReference type="PANTHER" id="PTHR45569:SF1">
    <property type="entry name" value="SENSOR PROTEIN KDPD"/>
    <property type="match status" value="1"/>
</dbReference>
<dbReference type="SUPFAM" id="SSF47384">
    <property type="entry name" value="Homodimeric domain of signal transducing histidine kinase"/>
    <property type="match status" value="1"/>
</dbReference>
<dbReference type="InterPro" id="IPR052023">
    <property type="entry name" value="Histidine_kinase_KdpD"/>
</dbReference>
<keyword evidence="11" id="KW-0902">Two-component regulatory system</keyword>
<dbReference type="Pfam" id="PF00512">
    <property type="entry name" value="HisKA"/>
    <property type="match status" value="1"/>
</dbReference>
<evidence type="ECO:0000256" key="2">
    <source>
        <dbReference type="ARBA" id="ARBA00004141"/>
    </source>
</evidence>
<dbReference type="Pfam" id="PF13493">
    <property type="entry name" value="DUF4118"/>
    <property type="match status" value="1"/>
</dbReference>
<dbReference type="PROSITE" id="PS50109">
    <property type="entry name" value="HIS_KIN"/>
    <property type="match status" value="1"/>
</dbReference>
<dbReference type="GO" id="GO:0000155">
    <property type="term" value="F:phosphorelay sensor kinase activity"/>
    <property type="evidence" value="ECO:0007669"/>
    <property type="project" value="InterPro"/>
</dbReference>
<dbReference type="CDD" id="cd00082">
    <property type="entry name" value="HisKA"/>
    <property type="match status" value="1"/>
</dbReference>
<dbReference type="GO" id="GO:0005886">
    <property type="term" value="C:plasma membrane"/>
    <property type="evidence" value="ECO:0007669"/>
    <property type="project" value="TreeGrafter"/>
</dbReference>
<dbReference type="GO" id="GO:0005524">
    <property type="term" value="F:ATP binding"/>
    <property type="evidence" value="ECO:0007669"/>
    <property type="project" value="UniProtKB-KW"/>
</dbReference>
<dbReference type="EMBL" id="CACRSL010000003">
    <property type="protein sequence ID" value="VYT16930.1"/>
    <property type="molecule type" value="Genomic_DNA"/>
</dbReference>
<dbReference type="SUPFAM" id="SSF52402">
    <property type="entry name" value="Adenine nucleotide alpha hydrolases-like"/>
    <property type="match status" value="1"/>
</dbReference>
<accession>A0A6N2UGV2</accession>
<evidence type="ECO:0000313" key="15">
    <source>
        <dbReference type="EMBL" id="VYT16930.1"/>
    </source>
</evidence>
<dbReference type="PRINTS" id="PR00344">
    <property type="entry name" value="BCTRLSENSOR"/>
</dbReference>
<proteinExistence type="predicted"/>
<keyword evidence="7" id="KW-0547">Nucleotide-binding</keyword>
<dbReference type="InterPro" id="IPR027417">
    <property type="entry name" value="P-loop_NTPase"/>
</dbReference>